<dbReference type="GO" id="GO:0046872">
    <property type="term" value="F:metal ion binding"/>
    <property type="evidence" value="ECO:0007669"/>
    <property type="project" value="InterPro"/>
</dbReference>
<comment type="caution">
    <text evidence="6">The sequence shown here is derived from an EMBL/GenBank/DDBJ whole genome shotgun (WGS) entry which is preliminary data.</text>
</comment>
<dbReference type="InterPro" id="IPR013815">
    <property type="entry name" value="ATP_grasp_subdomain_1"/>
</dbReference>
<dbReference type="GO" id="GO:0005524">
    <property type="term" value="F:ATP binding"/>
    <property type="evidence" value="ECO:0007669"/>
    <property type="project" value="UniProtKB-UniRule"/>
</dbReference>
<accession>A0A1S1HQ64</accession>
<protein>
    <submittedName>
        <fullName evidence="6">Carboxylate--amine ligase</fullName>
    </submittedName>
</protein>
<evidence type="ECO:0000313" key="6">
    <source>
        <dbReference type="EMBL" id="OHT23546.1"/>
    </source>
</evidence>
<organism evidence="6 7">
    <name type="scientific">Providencia stuartii</name>
    <dbReference type="NCBI Taxonomy" id="588"/>
    <lineage>
        <taxon>Bacteria</taxon>
        <taxon>Pseudomonadati</taxon>
        <taxon>Pseudomonadota</taxon>
        <taxon>Gammaproteobacteria</taxon>
        <taxon>Enterobacterales</taxon>
        <taxon>Morganellaceae</taxon>
        <taxon>Providencia</taxon>
    </lineage>
</organism>
<gene>
    <name evidence="6" type="ORF">A3Q29_06355</name>
</gene>
<dbReference type="InterPro" id="IPR005479">
    <property type="entry name" value="CPAse_ATP-bd"/>
</dbReference>
<dbReference type="EMBL" id="LVIE01000179">
    <property type="protein sequence ID" value="OHT23546.1"/>
    <property type="molecule type" value="Genomic_DNA"/>
</dbReference>
<evidence type="ECO:0000256" key="3">
    <source>
        <dbReference type="ARBA" id="ARBA00022840"/>
    </source>
</evidence>
<dbReference type="Pfam" id="PF18130">
    <property type="entry name" value="ATPgrasp_N"/>
    <property type="match status" value="1"/>
</dbReference>
<dbReference type="PROSITE" id="PS00867">
    <property type="entry name" value="CPSASE_2"/>
    <property type="match status" value="1"/>
</dbReference>
<dbReference type="Gene3D" id="3.40.50.20">
    <property type="match status" value="1"/>
</dbReference>
<keyword evidence="3 4" id="KW-0067">ATP-binding</keyword>
<reference evidence="6 7" key="1">
    <citation type="submission" date="2016-03" db="EMBL/GenBank/DDBJ databases">
        <title>Genome sequence of Providencia stuartii strain, isolated from the salivary glands of larval Lucilia sericata.</title>
        <authorList>
            <person name="Yuan Y."/>
            <person name="Zhang Y."/>
            <person name="Fu S."/>
            <person name="Crippen T.L."/>
            <person name="Visi D."/>
            <person name="Benbow M.E."/>
            <person name="Allen M."/>
            <person name="Tomberlin J.K."/>
            <person name="Sze S.-H."/>
            <person name="Tarone A.M."/>
        </authorList>
    </citation>
    <scope>NUCLEOTIDE SEQUENCE [LARGE SCALE GENOMIC DNA]</scope>
    <source>
        <strain evidence="6 7">Crippen</strain>
    </source>
</reference>
<dbReference type="Pfam" id="PF13535">
    <property type="entry name" value="ATP-grasp_4"/>
    <property type="match status" value="1"/>
</dbReference>
<dbReference type="InterPro" id="IPR041472">
    <property type="entry name" value="BL00235/CARNS1_N"/>
</dbReference>
<dbReference type="PROSITE" id="PS50975">
    <property type="entry name" value="ATP_GRASP"/>
    <property type="match status" value="1"/>
</dbReference>
<dbReference type="InterPro" id="IPR052032">
    <property type="entry name" value="ATP-dep_AA_Ligase"/>
</dbReference>
<keyword evidence="2 4" id="KW-0547">Nucleotide-binding</keyword>
<name>A0A1S1HQ64_PROST</name>
<dbReference type="Proteomes" id="UP000179588">
    <property type="component" value="Unassembled WGS sequence"/>
</dbReference>
<keyword evidence="7" id="KW-1185">Reference proteome</keyword>
<dbReference type="PANTHER" id="PTHR43585">
    <property type="entry name" value="FUMIPYRROLE BIOSYNTHESIS PROTEIN C"/>
    <property type="match status" value="1"/>
</dbReference>
<evidence type="ECO:0000256" key="2">
    <source>
        <dbReference type="ARBA" id="ARBA00022741"/>
    </source>
</evidence>
<dbReference type="AlphaFoldDB" id="A0A1S1HQ64"/>
<dbReference type="SUPFAM" id="SSF56059">
    <property type="entry name" value="Glutathione synthetase ATP-binding domain-like"/>
    <property type="match status" value="1"/>
</dbReference>
<feature type="domain" description="ATP-grasp" evidence="5">
    <location>
        <begin position="110"/>
        <end position="310"/>
    </location>
</feature>
<sequence>MKTIIFLECNLSGTGVKAIKIAKEIGYQTILFTKEKTFYEQIADNPLQFVDHVVELNTDNLAPVIYHAMKYKTHGIVAFDDYRLITAAAASHALDLPSPTIKSLIACRYKQETRRILSQYHQGFNYSVVSIKDKINISNLSFPLVVKPCDDSGSNKVAICHTPIELSSAIQAITACRINQRGYELSSDYLIEEFIQGDEYSAEAYWDTKKNRWEILGITKKHTTTGQYSVEIGHDFPCEFPLFAKIKTTLISWLNHIGLSHTVAHVEFKLQNDVVKLIEINPRVAGGMIDKLCEIATGFDLVHCYLSQCVKDMEYVPQLKKEKHYASIRFLTSGKSGVINRIKPNFLFNQPLLFNFVPTPIEVGPLKDSYGRLGYVITQSATQEQAMNDAENFIKQVDITYQ</sequence>
<dbReference type="GO" id="GO:0016874">
    <property type="term" value="F:ligase activity"/>
    <property type="evidence" value="ECO:0007669"/>
    <property type="project" value="UniProtKB-KW"/>
</dbReference>
<dbReference type="PANTHER" id="PTHR43585:SF2">
    <property type="entry name" value="ATP-GRASP ENZYME FSQD"/>
    <property type="match status" value="1"/>
</dbReference>
<proteinExistence type="predicted"/>
<dbReference type="InterPro" id="IPR011761">
    <property type="entry name" value="ATP-grasp"/>
</dbReference>
<dbReference type="Gene3D" id="3.30.470.20">
    <property type="entry name" value="ATP-grasp fold, B domain"/>
    <property type="match status" value="1"/>
</dbReference>
<keyword evidence="1 6" id="KW-0436">Ligase</keyword>
<evidence type="ECO:0000256" key="4">
    <source>
        <dbReference type="PROSITE-ProRule" id="PRU00409"/>
    </source>
</evidence>
<dbReference type="Gene3D" id="3.30.1490.20">
    <property type="entry name" value="ATP-grasp fold, A domain"/>
    <property type="match status" value="1"/>
</dbReference>
<evidence type="ECO:0000256" key="1">
    <source>
        <dbReference type="ARBA" id="ARBA00022598"/>
    </source>
</evidence>
<evidence type="ECO:0000313" key="7">
    <source>
        <dbReference type="Proteomes" id="UP000179588"/>
    </source>
</evidence>
<evidence type="ECO:0000259" key="5">
    <source>
        <dbReference type="PROSITE" id="PS50975"/>
    </source>
</evidence>